<gene>
    <name evidence="2" type="ORF">J2W84_003610</name>
</gene>
<dbReference type="RefSeq" id="WP_309985473.1">
    <property type="nucleotide sequence ID" value="NZ_JAVDTI010000003.1"/>
</dbReference>
<evidence type="ECO:0000313" key="3">
    <source>
        <dbReference type="Proteomes" id="UP001264980"/>
    </source>
</evidence>
<organism evidence="2 3">
    <name type="scientific">Dyadobacter fermentans</name>
    <dbReference type="NCBI Taxonomy" id="94254"/>
    <lineage>
        <taxon>Bacteria</taxon>
        <taxon>Pseudomonadati</taxon>
        <taxon>Bacteroidota</taxon>
        <taxon>Cytophagia</taxon>
        <taxon>Cytophagales</taxon>
        <taxon>Spirosomataceae</taxon>
        <taxon>Dyadobacter</taxon>
    </lineage>
</organism>
<name>A0ABU1QZH0_9BACT</name>
<accession>A0ABU1QZH0</accession>
<comment type="caution">
    <text evidence="2">The sequence shown here is derived from an EMBL/GenBank/DDBJ whole genome shotgun (WGS) entry which is preliminary data.</text>
</comment>
<proteinExistence type="predicted"/>
<feature type="signal peptide" evidence="1">
    <location>
        <begin position="1"/>
        <end position="22"/>
    </location>
</feature>
<evidence type="ECO:0000256" key="1">
    <source>
        <dbReference type="SAM" id="SignalP"/>
    </source>
</evidence>
<protein>
    <recommendedName>
        <fullName evidence="4">Secreted protein</fullName>
    </recommendedName>
</protein>
<evidence type="ECO:0000313" key="2">
    <source>
        <dbReference type="EMBL" id="MDR6806562.1"/>
    </source>
</evidence>
<keyword evidence="3" id="KW-1185">Reference proteome</keyword>
<feature type="chain" id="PRO_5045999712" description="Secreted protein" evidence="1">
    <location>
        <begin position="23"/>
        <end position="103"/>
    </location>
</feature>
<reference evidence="2 3" key="1">
    <citation type="submission" date="2023-07" db="EMBL/GenBank/DDBJ databases">
        <title>Sorghum-associated microbial communities from plants grown in Nebraska, USA.</title>
        <authorList>
            <person name="Schachtman D."/>
        </authorList>
    </citation>
    <scope>NUCLEOTIDE SEQUENCE [LARGE SCALE GENOMIC DNA]</scope>
    <source>
        <strain evidence="2 3">BE57</strain>
    </source>
</reference>
<dbReference type="EMBL" id="JAVDTI010000003">
    <property type="protein sequence ID" value="MDR6806562.1"/>
    <property type="molecule type" value="Genomic_DNA"/>
</dbReference>
<keyword evidence="1" id="KW-0732">Signal</keyword>
<sequence>MSVKISVLSILFITLTASGQTADCPEKINLLPMFGNAVKCPEQIQADSAFLQTVDKQYKGDRKRTAKDWTQRAWAYFNRNVPDMAMMRLLRKVEHQDADQLWR</sequence>
<evidence type="ECO:0008006" key="4">
    <source>
        <dbReference type="Google" id="ProtNLM"/>
    </source>
</evidence>
<dbReference type="Proteomes" id="UP001264980">
    <property type="component" value="Unassembled WGS sequence"/>
</dbReference>